<evidence type="ECO:0000313" key="2">
    <source>
        <dbReference type="Ensembl" id="ENSOANP00000035671.1"/>
    </source>
</evidence>
<name>A0A6I8N3V3_ORNAN</name>
<feature type="region of interest" description="Disordered" evidence="1">
    <location>
        <begin position="38"/>
        <end position="263"/>
    </location>
</feature>
<feature type="compositionally biased region" description="Pro residues" evidence="1">
    <location>
        <begin position="232"/>
        <end position="244"/>
    </location>
</feature>
<evidence type="ECO:0008006" key="4">
    <source>
        <dbReference type="Google" id="ProtNLM"/>
    </source>
</evidence>
<dbReference type="OMA" id="ECGGQSW"/>
<dbReference type="AlphaFoldDB" id="A0A6I8N3V3"/>
<dbReference type="GO" id="GO:0032922">
    <property type="term" value="P:circadian regulation of gene expression"/>
    <property type="evidence" value="ECO:0007669"/>
    <property type="project" value="InterPro"/>
</dbReference>
<feature type="compositionally biased region" description="Gly residues" evidence="1">
    <location>
        <begin position="40"/>
        <end position="57"/>
    </location>
</feature>
<feature type="compositionally biased region" description="Basic and acidic residues" evidence="1">
    <location>
        <begin position="59"/>
        <end position="68"/>
    </location>
</feature>
<dbReference type="Pfam" id="PF15673">
    <property type="entry name" value="Ciart"/>
    <property type="match status" value="1"/>
</dbReference>
<reference evidence="2" key="2">
    <citation type="submission" date="2025-08" db="UniProtKB">
        <authorList>
            <consortium name="Ensembl"/>
        </authorList>
    </citation>
    <scope>IDENTIFICATION</scope>
    <source>
        <strain evidence="2">Glennie</strain>
    </source>
</reference>
<feature type="compositionally biased region" description="Pro residues" evidence="1">
    <location>
        <begin position="102"/>
        <end position="115"/>
    </location>
</feature>
<accession>A0A6I8N3V3</accession>
<reference evidence="2 3" key="1">
    <citation type="journal article" date="2008" name="Nature">
        <title>Genome analysis of the platypus reveals unique signatures of evolution.</title>
        <authorList>
            <person name="Warren W.C."/>
            <person name="Hillier L.W."/>
            <person name="Marshall Graves J.A."/>
            <person name="Birney E."/>
            <person name="Ponting C.P."/>
            <person name="Grutzner F."/>
            <person name="Belov K."/>
            <person name="Miller W."/>
            <person name="Clarke L."/>
            <person name="Chinwalla A.T."/>
            <person name="Yang S.P."/>
            <person name="Heger A."/>
            <person name="Locke D.P."/>
            <person name="Miethke P."/>
            <person name="Waters P.D."/>
            <person name="Veyrunes F."/>
            <person name="Fulton L."/>
            <person name="Fulton B."/>
            <person name="Graves T."/>
            <person name="Wallis J."/>
            <person name="Puente X.S."/>
            <person name="Lopez-Otin C."/>
            <person name="Ordonez G.R."/>
            <person name="Eichler E.E."/>
            <person name="Chen L."/>
            <person name="Cheng Z."/>
            <person name="Deakin J.E."/>
            <person name="Alsop A."/>
            <person name="Thompson K."/>
            <person name="Kirby P."/>
            <person name="Papenfuss A.T."/>
            <person name="Wakefield M.J."/>
            <person name="Olender T."/>
            <person name="Lancet D."/>
            <person name="Huttley G.A."/>
            <person name="Smit A.F."/>
            <person name="Pask A."/>
            <person name="Temple-Smith P."/>
            <person name="Batzer M.A."/>
            <person name="Walker J.A."/>
            <person name="Konkel M.K."/>
            <person name="Harris R.S."/>
            <person name="Whittington C.M."/>
            <person name="Wong E.S."/>
            <person name="Gemmell N.J."/>
            <person name="Buschiazzo E."/>
            <person name="Vargas Jentzsch I.M."/>
            <person name="Merkel A."/>
            <person name="Schmitz J."/>
            <person name="Zemann A."/>
            <person name="Churakov G."/>
            <person name="Kriegs J.O."/>
            <person name="Brosius J."/>
            <person name="Murchison E.P."/>
            <person name="Sachidanandam R."/>
            <person name="Smith C."/>
            <person name="Hannon G.J."/>
            <person name="Tsend-Ayush E."/>
            <person name="McMillan D."/>
            <person name="Attenborough R."/>
            <person name="Rens W."/>
            <person name="Ferguson-Smith M."/>
            <person name="Lefevre C.M."/>
            <person name="Sharp J.A."/>
            <person name="Nicholas K.R."/>
            <person name="Ray D.A."/>
            <person name="Kube M."/>
            <person name="Reinhardt R."/>
            <person name="Pringle T.H."/>
            <person name="Taylor J."/>
            <person name="Jones R.C."/>
            <person name="Nixon B."/>
            <person name="Dacheux J.L."/>
            <person name="Niwa H."/>
            <person name="Sekita Y."/>
            <person name="Huang X."/>
            <person name="Stark A."/>
            <person name="Kheradpour P."/>
            <person name="Kellis M."/>
            <person name="Flicek P."/>
            <person name="Chen Y."/>
            <person name="Webber C."/>
            <person name="Hardison R."/>
            <person name="Nelson J."/>
            <person name="Hallsworth-Pepin K."/>
            <person name="Delehaunty K."/>
            <person name="Markovic C."/>
            <person name="Minx P."/>
            <person name="Feng Y."/>
            <person name="Kremitzki C."/>
            <person name="Mitreva M."/>
            <person name="Glasscock J."/>
            <person name="Wylie T."/>
            <person name="Wohldmann P."/>
            <person name="Thiru P."/>
            <person name="Nhan M.N."/>
            <person name="Pohl C.S."/>
            <person name="Smith S.M."/>
            <person name="Hou S."/>
            <person name="Nefedov M."/>
            <person name="de Jong P.J."/>
            <person name="Renfree M.B."/>
            <person name="Mardis E.R."/>
            <person name="Wilson R.K."/>
        </authorList>
    </citation>
    <scope>NUCLEOTIDE SEQUENCE [LARGE SCALE GENOMIC DNA]</scope>
    <source>
        <strain evidence="2 3">Glennie</strain>
    </source>
</reference>
<protein>
    <recommendedName>
        <fullName evidence="4">Circadian associated repressor of transcription</fullName>
    </recommendedName>
</protein>
<organism evidence="2 3">
    <name type="scientific">Ornithorhynchus anatinus</name>
    <name type="common">Duckbill platypus</name>
    <dbReference type="NCBI Taxonomy" id="9258"/>
    <lineage>
        <taxon>Eukaryota</taxon>
        <taxon>Metazoa</taxon>
        <taxon>Chordata</taxon>
        <taxon>Craniata</taxon>
        <taxon>Vertebrata</taxon>
        <taxon>Euteleostomi</taxon>
        <taxon>Mammalia</taxon>
        <taxon>Monotremata</taxon>
        <taxon>Ornithorhynchidae</taxon>
        <taxon>Ornithorhynchus</taxon>
    </lineage>
</organism>
<feature type="compositionally biased region" description="Gly residues" evidence="1">
    <location>
        <begin position="75"/>
        <end position="94"/>
    </location>
</feature>
<evidence type="ECO:0000256" key="1">
    <source>
        <dbReference type="SAM" id="MobiDB-lite"/>
    </source>
</evidence>
<dbReference type="PANTHER" id="PTHR35441">
    <property type="entry name" value="CIRCADIAN-ASSOCIATED TRANSCRIPTIONAL REPRESSOR"/>
    <property type="match status" value="1"/>
</dbReference>
<dbReference type="GO" id="GO:0000976">
    <property type="term" value="F:transcription cis-regulatory region binding"/>
    <property type="evidence" value="ECO:0007669"/>
    <property type="project" value="InterPro"/>
</dbReference>
<dbReference type="InParanoid" id="A0A6I8N3V3"/>
<feature type="compositionally biased region" description="Basic residues" evidence="1">
    <location>
        <begin position="347"/>
        <end position="358"/>
    </location>
</feature>
<dbReference type="Proteomes" id="UP000002279">
    <property type="component" value="Chromosome X5"/>
</dbReference>
<proteinExistence type="predicted"/>
<dbReference type="Bgee" id="ENSOANG00000038721">
    <property type="expression patterns" value="Expressed in fibroblast and 6 other cell types or tissues"/>
</dbReference>
<dbReference type="GeneTree" id="ENSGT00940000164936"/>
<evidence type="ECO:0000313" key="3">
    <source>
        <dbReference type="Proteomes" id="UP000002279"/>
    </source>
</evidence>
<dbReference type="Ensembl" id="ENSOANT00000056925.1">
    <property type="protein sequence ID" value="ENSOANP00000035671.1"/>
    <property type="gene ID" value="ENSOANG00000038721.1"/>
</dbReference>
<feature type="region of interest" description="Disordered" evidence="1">
    <location>
        <begin position="347"/>
        <end position="374"/>
    </location>
</feature>
<keyword evidence="3" id="KW-1185">Reference proteome</keyword>
<reference evidence="2" key="3">
    <citation type="submission" date="2025-09" db="UniProtKB">
        <authorList>
            <consortium name="Ensembl"/>
        </authorList>
    </citation>
    <scope>IDENTIFICATION</scope>
    <source>
        <strain evidence="2">Glennie</strain>
    </source>
</reference>
<feature type="compositionally biased region" description="Low complexity" evidence="1">
    <location>
        <begin position="174"/>
        <end position="207"/>
    </location>
</feature>
<sequence>MRGGGVGMMLPGQTGALGEPFPGQTGVRWGVEVTSLGQLGLWGGPYRGRPVRGGAGTGAERRGERRGEGASSAGIRGGGRGAGPGGQRGGGAEGRPGRSGPPSRPPSPAPPPRARAPGRPRPPRCGPGPEANSLSPSLSLSQIPRTPGAPGIRTPRPSATRIRPRRPMEPPRTPAALSPRDSVSSSSSSSSPAAGGAPGEAAASPPSFRSGGRGKDRPRAGPLRCRRRRRPPGPGGGPEGPEPPGSRGGDGVRAGGRGPATEGDRLFARKCQELQGFIQPLTDLLNGLKMGRYEKGLSSFQQSVAMDRIQRIVGVLRKPEMGERYLGTLLQVEVMLKVWFPHVAPRNRRRPAKVRGRPRGGGWGGEGRGERRGS</sequence>
<feature type="compositionally biased region" description="Low complexity" evidence="1">
    <location>
        <begin position="127"/>
        <end position="141"/>
    </location>
</feature>
<dbReference type="PANTHER" id="PTHR35441:SF1">
    <property type="entry name" value="CIRCADIAN-ASSOCIATED TRANSCRIPTIONAL REPRESSOR"/>
    <property type="match status" value="1"/>
</dbReference>
<dbReference type="InterPro" id="IPR031373">
    <property type="entry name" value="Ciart"/>
</dbReference>
<feature type="compositionally biased region" description="Gly residues" evidence="1">
    <location>
        <begin position="246"/>
        <end position="258"/>
    </location>
</feature>